<accession>A0A8K0IWZ7</accession>
<dbReference type="Proteomes" id="UP000797356">
    <property type="component" value="Chromosome 14"/>
</dbReference>
<organism evidence="2 3">
    <name type="scientific">Cocos nucifera</name>
    <name type="common">Coconut palm</name>
    <dbReference type="NCBI Taxonomy" id="13894"/>
    <lineage>
        <taxon>Eukaryota</taxon>
        <taxon>Viridiplantae</taxon>
        <taxon>Streptophyta</taxon>
        <taxon>Embryophyta</taxon>
        <taxon>Tracheophyta</taxon>
        <taxon>Spermatophyta</taxon>
        <taxon>Magnoliopsida</taxon>
        <taxon>Liliopsida</taxon>
        <taxon>Arecaceae</taxon>
        <taxon>Arecoideae</taxon>
        <taxon>Cocoseae</taxon>
        <taxon>Attaleinae</taxon>
        <taxon>Cocos</taxon>
    </lineage>
</organism>
<evidence type="ECO:0000313" key="3">
    <source>
        <dbReference type="Proteomes" id="UP000797356"/>
    </source>
</evidence>
<dbReference type="InterPro" id="IPR029058">
    <property type="entry name" value="AB_hydrolase_fold"/>
</dbReference>
<dbReference type="InterPro" id="IPR000073">
    <property type="entry name" value="AB_hydrolase_1"/>
</dbReference>
<dbReference type="Gene3D" id="3.40.50.1820">
    <property type="entry name" value="alpha/beta hydrolase"/>
    <property type="match status" value="1"/>
</dbReference>
<reference evidence="2" key="1">
    <citation type="journal article" date="2017" name="Gigascience">
        <title>The genome draft of coconut (Cocos nucifera).</title>
        <authorList>
            <person name="Xiao Y."/>
            <person name="Xu P."/>
            <person name="Fan H."/>
            <person name="Baudouin L."/>
            <person name="Xia W."/>
            <person name="Bocs S."/>
            <person name="Xu J."/>
            <person name="Li Q."/>
            <person name="Guo A."/>
            <person name="Zhou L."/>
            <person name="Li J."/>
            <person name="Wu Y."/>
            <person name="Ma Z."/>
            <person name="Armero A."/>
            <person name="Issali A.E."/>
            <person name="Liu N."/>
            <person name="Peng M."/>
            <person name="Yang Y."/>
        </authorList>
    </citation>
    <scope>NUCLEOTIDE SEQUENCE</scope>
    <source>
        <tissue evidence="2">Spear leaf of Hainan Tall coconut</tissue>
    </source>
</reference>
<keyword evidence="3" id="KW-1185">Reference proteome</keyword>
<feature type="domain" description="Serine aminopeptidase S33" evidence="1">
    <location>
        <begin position="57"/>
        <end position="297"/>
    </location>
</feature>
<dbReference type="InterPro" id="IPR022742">
    <property type="entry name" value="Hydrolase_4"/>
</dbReference>
<dbReference type="OrthoDB" id="2498029at2759"/>
<evidence type="ECO:0000259" key="1">
    <source>
        <dbReference type="Pfam" id="PF12146"/>
    </source>
</evidence>
<dbReference type="Pfam" id="PF12146">
    <property type="entry name" value="Hydrolase_4"/>
    <property type="match status" value="1"/>
</dbReference>
<name>A0A8K0IWZ7_COCNU</name>
<dbReference type="SUPFAM" id="SSF53474">
    <property type="entry name" value="alpha/beta-Hydrolases"/>
    <property type="match status" value="1"/>
</dbReference>
<reference evidence="2" key="2">
    <citation type="submission" date="2019-07" db="EMBL/GenBank/DDBJ databases">
        <authorList>
            <person name="Yang Y."/>
            <person name="Bocs S."/>
            <person name="Baudouin L."/>
        </authorList>
    </citation>
    <scope>NUCLEOTIDE SEQUENCE</scope>
    <source>
        <tissue evidence="2">Spear leaf of Hainan Tall coconut</tissue>
    </source>
</reference>
<proteinExistence type="predicted"/>
<evidence type="ECO:0000313" key="2">
    <source>
        <dbReference type="EMBL" id="KAG1368419.1"/>
    </source>
</evidence>
<dbReference type="AlphaFoldDB" id="A0A8K0IWZ7"/>
<dbReference type="EMBL" id="CM017885">
    <property type="protein sequence ID" value="KAG1368419.1"/>
    <property type="molecule type" value="Genomic_DNA"/>
</dbReference>
<gene>
    <name evidence="2" type="ORF">COCNU_14G008870</name>
</gene>
<sequence length="326" mass="36786">MNHPIHQANKSSPYGGLTREEFYQKHQILHQQAYMLNRHNMKIFTQTWRPASPSAELNGIVAMVHGYNSESSWIFQLTAVAIAKLGFLTCALDLPGHGHSEGPRGHIPTIGPVIDDCIQFFDSVRSAHGHLPAFLYGESLGGAIAMLVYLKQKAKWDGLILNGAMCGVSTKFKPPWPLEKLLPFVAYITPNWRVTVTESLVDRSYKENWKRELVRRSPRAQQFEHPPASTAWEFLKVCEEIGRRCGELELPLLVLHGEEDSVCDSDSAELVYELARSADKTLEILPGMWHQLIGEPQETVELGFGIISSWLKDRAKRATLAYSNYY</sequence>
<dbReference type="PANTHER" id="PTHR11614">
    <property type="entry name" value="PHOSPHOLIPASE-RELATED"/>
    <property type="match status" value="1"/>
</dbReference>
<comment type="caution">
    <text evidence="2">The sequence shown here is derived from an EMBL/GenBank/DDBJ whole genome shotgun (WGS) entry which is preliminary data.</text>
</comment>
<dbReference type="InterPro" id="IPR051044">
    <property type="entry name" value="MAG_DAG_Lipase"/>
</dbReference>
<protein>
    <submittedName>
        <fullName evidence="2">Caffeoylshikimate esterase</fullName>
    </submittedName>
</protein>
<dbReference type="PRINTS" id="PR00111">
    <property type="entry name" value="ABHYDROLASE"/>
</dbReference>